<feature type="transmembrane region" description="Helical" evidence="9">
    <location>
        <begin position="574"/>
        <end position="592"/>
    </location>
</feature>
<gene>
    <name evidence="10" type="ORF">TH6_00245</name>
</gene>
<feature type="transmembrane region" description="Helical" evidence="9">
    <location>
        <begin position="504"/>
        <end position="523"/>
    </location>
</feature>
<protein>
    <submittedName>
        <fullName evidence="10">Urea ABC transporter permease</fullName>
    </submittedName>
</protein>
<keyword evidence="6 9" id="KW-1133">Transmembrane helix</keyword>
<feature type="transmembrane region" description="Helical" evidence="9">
    <location>
        <begin position="322"/>
        <end position="343"/>
    </location>
</feature>
<dbReference type="Pfam" id="PF02653">
    <property type="entry name" value="BPD_transp_2"/>
    <property type="match status" value="1"/>
</dbReference>
<reference evidence="10 11" key="1">
    <citation type="submission" date="2014-07" db="EMBL/GenBank/DDBJ databases">
        <title>Draft genome sequence of Thalassospira profundimaris R8-17.</title>
        <authorList>
            <person name="Lai Q."/>
            <person name="Shao Z."/>
        </authorList>
    </citation>
    <scope>NUCLEOTIDE SEQUENCE [LARGE SCALE GENOMIC DNA]</scope>
    <source>
        <strain evidence="10 11">R8-17</strain>
    </source>
</reference>
<dbReference type="CDD" id="cd06582">
    <property type="entry name" value="TM_PBP1_LivH_like"/>
    <property type="match status" value="1"/>
</dbReference>
<dbReference type="PANTHER" id="PTHR11795:SF447">
    <property type="entry name" value="ABC TRANSPORTER PERMEASE PROTEIN"/>
    <property type="match status" value="1"/>
</dbReference>
<dbReference type="InterPro" id="IPR052157">
    <property type="entry name" value="BCAA_transport_permease"/>
</dbReference>
<comment type="similarity">
    <text evidence="8">Belongs to the binding-protein-dependent transport system permease family. LivHM subfamily.</text>
</comment>
<dbReference type="EMBL" id="JPWB01000001">
    <property type="protein sequence ID" value="RCK25101.1"/>
    <property type="molecule type" value="Genomic_DNA"/>
</dbReference>
<feature type="transmembrane region" description="Helical" evidence="9">
    <location>
        <begin position="543"/>
        <end position="567"/>
    </location>
</feature>
<dbReference type="AlphaFoldDB" id="A0A367VKZ7"/>
<sequence>MVLDGPVAAVRPACSLWGGLSAGLCPTILYFLFRFVFKGLVIMRNDMFSMLRRSPHCLQQARKSGSRLGAVLACLLIFFMAVPDMAMAYSDEELRNVAERLDAKSSTQKIEVIEEMAADGDPRVAPILRAMLEGDLYVRESDEHVVITRKQGKVYTHIDIVSGEEIGESGSKEISKIKVNNRLRGVLRDALATLNLFSPDLTTRTNAVEQIMDARDPAMLPLLLRAIDREEDETLLARMELARATMALAAGETTEERLAAIEVLSSETTPQIRAVLYQFVASAEAGGFEPEVIAAANDALESVEGRLSTWQTVGDVYRGISLGSVLLLAAVGLAITFGVMGVINMAHGEMIMIGAYTTFMVQQALGSFLPSGSAWSLAISVPAAFLVAGAVGVVIERSVIRFLYGRPLETLLATWGVSLVLQQAIRTIFGATNQQVTAPDFMSGAIEFSTGLVLTYNRLWIILFSIIVVAGIAAVLRYTAFGLQMRAVTQNRRMAGSVGIRTGYVDALTFGLGSGIAGIAGVALSQISNVSPNLGQTYIIDSFMVVVFGGVGNLWGTVLGAFSLGIVNKFLEPVAGAVLAKIFVLIALILFIQKRPKGLFALKGRAVEA</sequence>
<evidence type="ECO:0000313" key="10">
    <source>
        <dbReference type="EMBL" id="RCK25101.1"/>
    </source>
</evidence>
<keyword evidence="5" id="KW-0029">Amino-acid transport</keyword>
<evidence type="ECO:0000256" key="2">
    <source>
        <dbReference type="ARBA" id="ARBA00022448"/>
    </source>
</evidence>
<evidence type="ECO:0000256" key="7">
    <source>
        <dbReference type="ARBA" id="ARBA00023136"/>
    </source>
</evidence>
<comment type="subcellular location">
    <subcellularLocation>
        <location evidence="1">Cell membrane</location>
        <topology evidence="1">Multi-pass membrane protein</topology>
    </subcellularLocation>
</comment>
<evidence type="ECO:0000256" key="8">
    <source>
        <dbReference type="ARBA" id="ARBA00037998"/>
    </source>
</evidence>
<feature type="transmembrane region" description="Helical" evidence="9">
    <location>
        <begin position="407"/>
        <end position="425"/>
    </location>
</feature>
<dbReference type="InterPro" id="IPR017779">
    <property type="entry name" value="ABC_UrtB_bac"/>
</dbReference>
<evidence type="ECO:0000256" key="5">
    <source>
        <dbReference type="ARBA" id="ARBA00022970"/>
    </source>
</evidence>
<comment type="caution">
    <text evidence="10">The sequence shown here is derived from an EMBL/GenBank/DDBJ whole genome shotgun (WGS) entry which is preliminary data.</text>
</comment>
<feature type="transmembrane region" description="Helical" evidence="9">
    <location>
        <begin position="459"/>
        <end position="483"/>
    </location>
</feature>
<keyword evidence="4 9" id="KW-0812">Transmembrane</keyword>
<accession>A0A367VKZ7</accession>
<evidence type="ECO:0000313" key="11">
    <source>
        <dbReference type="Proteomes" id="UP000253061"/>
    </source>
</evidence>
<feature type="transmembrane region" description="Helical" evidence="9">
    <location>
        <begin position="20"/>
        <end position="43"/>
    </location>
</feature>
<dbReference type="Proteomes" id="UP000253061">
    <property type="component" value="Unassembled WGS sequence"/>
</dbReference>
<organism evidence="10 11">
    <name type="scientific">Thalassospira profundimaris</name>
    <dbReference type="NCBI Taxonomy" id="502049"/>
    <lineage>
        <taxon>Bacteria</taxon>
        <taxon>Pseudomonadati</taxon>
        <taxon>Pseudomonadota</taxon>
        <taxon>Alphaproteobacteria</taxon>
        <taxon>Rhodospirillales</taxon>
        <taxon>Thalassospiraceae</taxon>
        <taxon>Thalassospira</taxon>
    </lineage>
</organism>
<evidence type="ECO:0000256" key="3">
    <source>
        <dbReference type="ARBA" id="ARBA00022475"/>
    </source>
</evidence>
<keyword evidence="2" id="KW-0813">Transport</keyword>
<dbReference type="NCBIfam" id="TIGR03409">
    <property type="entry name" value="urea_trans_UrtB"/>
    <property type="match status" value="1"/>
</dbReference>
<dbReference type="GO" id="GO:0005886">
    <property type="term" value="C:plasma membrane"/>
    <property type="evidence" value="ECO:0007669"/>
    <property type="project" value="UniProtKB-SubCell"/>
</dbReference>
<dbReference type="GO" id="GO:0006865">
    <property type="term" value="P:amino acid transport"/>
    <property type="evidence" value="ECO:0007669"/>
    <property type="project" value="UniProtKB-KW"/>
</dbReference>
<proteinExistence type="inferred from homology"/>
<evidence type="ECO:0000256" key="6">
    <source>
        <dbReference type="ARBA" id="ARBA00022989"/>
    </source>
</evidence>
<evidence type="ECO:0000256" key="4">
    <source>
        <dbReference type="ARBA" id="ARBA00022692"/>
    </source>
</evidence>
<name>A0A367VKZ7_9PROT</name>
<keyword evidence="3" id="KW-1003">Cell membrane</keyword>
<keyword evidence="7 9" id="KW-0472">Membrane</keyword>
<dbReference type="PANTHER" id="PTHR11795">
    <property type="entry name" value="BRANCHED-CHAIN AMINO ACID TRANSPORT SYSTEM PERMEASE PROTEIN LIVH"/>
    <property type="match status" value="1"/>
</dbReference>
<dbReference type="GO" id="GO:0022857">
    <property type="term" value="F:transmembrane transporter activity"/>
    <property type="evidence" value="ECO:0007669"/>
    <property type="project" value="InterPro"/>
</dbReference>
<evidence type="ECO:0000256" key="1">
    <source>
        <dbReference type="ARBA" id="ARBA00004651"/>
    </source>
</evidence>
<feature type="transmembrane region" description="Helical" evidence="9">
    <location>
        <begin position="375"/>
        <end position="395"/>
    </location>
</feature>
<evidence type="ECO:0000256" key="9">
    <source>
        <dbReference type="SAM" id="Phobius"/>
    </source>
</evidence>
<dbReference type="InterPro" id="IPR001851">
    <property type="entry name" value="ABC_transp_permease"/>
</dbReference>